<evidence type="ECO:0000313" key="4">
    <source>
        <dbReference type="Proteomes" id="UP001156882"/>
    </source>
</evidence>
<feature type="modified residue" description="4-aspartylphosphate" evidence="1">
    <location>
        <position position="58"/>
    </location>
</feature>
<feature type="domain" description="Response regulatory" evidence="2">
    <location>
        <begin position="8"/>
        <end position="121"/>
    </location>
</feature>
<dbReference type="RefSeq" id="WP_284316041.1">
    <property type="nucleotide sequence ID" value="NZ_BSPC01000069.1"/>
</dbReference>
<dbReference type="InterPro" id="IPR001789">
    <property type="entry name" value="Sig_transdc_resp-reg_receiver"/>
</dbReference>
<dbReference type="PROSITE" id="PS50110">
    <property type="entry name" value="RESPONSE_REGULATORY"/>
    <property type="match status" value="1"/>
</dbReference>
<keyword evidence="4" id="KW-1185">Reference proteome</keyword>
<organism evidence="3 4">
    <name type="scientific">Labrys miyagiensis</name>
    <dbReference type="NCBI Taxonomy" id="346912"/>
    <lineage>
        <taxon>Bacteria</taxon>
        <taxon>Pseudomonadati</taxon>
        <taxon>Pseudomonadota</taxon>
        <taxon>Alphaproteobacteria</taxon>
        <taxon>Hyphomicrobiales</taxon>
        <taxon>Xanthobacteraceae</taxon>
        <taxon>Labrys</taxon>
    </lineage>
</organism>
<keyword evidence="1" id="KW-0597">Phosphoprotein</keyword>
<dbReference type="EMBL" id="BSPC01000069">
    <property type="protein sequence ID" value="GLS23111.1"/>
    <property type="molecule type" value="Genomic_DNA"/>
</dbReference>
<name>A0ABQ6CRV2_9HYPH</name>
<evidence type="ECO:0000313" key="3">
    <source>
        <dbReference type="EMBL" id="GLS23111.1"/>
    </source>
</evidence>
<sequence>MLSLTSALILLVECDLPSLLICANELLDEGYEVIECDSAGVAMNMLNSRTDFDVMIADIDLDHAPGGLALVRYVASRLPGMKILIHSAWIDAQAESDVAAGSFLPKPYPTGALVRQVQRLLASPPTCGRDLVS</sequence>
<gene>
    <name evidence="3" type="ORF">GCM10007874_61310</name>
</gene>
<dbReference type="SUPFAM" id="SSF52172">
    <property type="entry name" value="CheY-like"/>
    <property type="match status" value="1"/>
</dbReference>
<comment type="caution">
    <text evidence="3">The sequence shown here is derived from an EMBL/GenBank/DDBJ whole genome shotgun (WGS) entry which is preliminary data.</text>
</comment>
<evidence type="ECO:0000256" key="1">
    <source>
        <dbReference type="PROSITE-ProRule" id="PRU00169"/>
    </source>
</evidence>
<dbReference type="Pfam" id="PF00072">
    <property type="entry name" value="Response_reg"/>
    <property type="match status" value="1"/>
</dbReference>
<reference evidence="4" key="1">
    <citation type="journal article" date="2019" name="Int. J. Syst. Evol. Microbiol.">
        <title>The Global Catalogue of Microorganisms (GCM) 10K type strain sequencing project: providing services to taxonomists for standard genome sequencing and annotation.</title>
        <authorList>
            <consortium name="The Broad Institute Genomics Platform"/>
            <consortium name="The Broad Institute Genome Sequencing Center for Infectious Disease"/>
            <person name="Wu L."/>
            <person name="Ma J."/>
        </authorList>
    </citation>
    <scope>NUCLEOTIDE SEQUENCE [LARGE SCALE GENOMIC DNA]</scope>
    <source>
        <strain evidence="4">NBRC 101365</strain>
    </source>
</reference>
<dbReference type="Proteomes" id="UP001156882">
    <property type="component" value="Unassembled WGS sequence"/>
</dbReference>
<protein>
    <recommendedName>
        <fullName evidence="2">Response regulatory domain-containing protein</fullName>
    </recommendedName>
</protein>
<dbReference type="Gene3D" id="3.40.50.2300">
    <property type="match status" value="1"/>
</dbReference>
<dbReference type="SMART" id="SM00448">
    <property type="entry name" value="REC"/>
    <property type="match status" value="1"/>
</dbReference>
<dbReference type="InterPro" id="IPR011006">
    <property type="entry name" value="CheY-like_superfamily"/>
</dbReference>
<accession>A0ABQ6CRV2</accession>
<evidence type="ECO:0000259" key="2">
    <source>
        <dbReference type="PROSITE" id="PS50110"/>
    </source>
</evidence>
<proteinExistence type="predicted"/>